<gene>
    <name evidence="1" type="ORF">LVY72_19945</name>
</gene>
<name>A0ABS9LCG8_9MICC</name>
<dbReference type="EMBL" id="JAKLTQ010000021">
    <property type="protein sequence ID" value="MCG2624164.1"/>
    <property type="molecule type" value="Genomic_DNA"/>
</dbReference>
<evidence type="ECO:0000313" key="2">
    <source>
        <dbReference type="Proteomes" id="UP001165368"/>
    </source>
</evidence>
<accession>A0ABS9LCG8</accession>
<protein>
    <recommendedName>
        <fullName evidence="3">WGR domain-containing protein</fullName>
    </recommendedName>
</protein>
<sequence length="187" mass="20589">MNDFLRVYRRGEDGTLTFREAWYDAADGQFVVNHGTVGHRSTTQETGGFGPEEAPGLLAAFAEQCAADGYVELEPGEQSWVVAQYTLKSADGTDRDRYLEGKAKEVLAEHLAWRGLGTVERSEFVPHRLNIYLLSPDPVKAVGAVKTCLREAKLDFTKLSIGVAPYAELSAIRQKHPMPAKGTFSLD</sequence>
<proteinExistence type="predicted"/>
<comment type="caution">
    <text evidence="1">The sequence shown here is derived from an EMBL/GenBank/DDBJ whole genome shotgun (WGS) entry which is preliminary data.</text>
</comment>
<evidence type="ECO:0000313" key="1">
    <source>
        <dbReference type="EMBL" id="MCG2624164.1"/>
    </source>
</evidence>
<dbReference type="Proteomes" id="UP001165368">
    <property type="component" value="Unassembled WGS sequence"/>
</dbReference>
<keyword evidence="2" id="KW-1185">Reference proteome</keyword>
<evidence type="ECO:0008006" key="3">
    <source>
        <dbReference type="Google" id="ProtNLM"/>
    </source>
</evidence>
<reference evidence="1" key="1">
    <citation type="submission" date="2022-01" db="EMBL/GenBank/DDBJ databases">
        <authorList>
            <person name="Jo J.-H."/>
            <person name="Im W.-T."/>
        </authorList>
    </citation>
    <scope>NUCLEOTIDE SEQUENCE</scope>
    <source>
        <strain evidence="1">I2-34</strain>
    </source>
</reference>
<dbReference type="RefSeq" id="WP_237825759.1">
    <property type="nucleotide sequence ID" value="NZ_JAKLTQ010000021.1"/>
</dbReference>
<organism evidence="1 2">
    <name type="scientific">Arthrobacter hankyongi</name>
    <dbReference type="NCBI Taxonomy" id="2904801"/>
    <lineage>
        <taxon>Bacteria</taxon>
        <taxon>Bacillati</taxon>
        <taxon>Actinomycetota</taxon>
        <taxon>Actinomycetes</taxon>
        <taxon>Micrococcales</taxon>
        <taxon>Micrococcaceae</taxon>
        <taxon>Arthrobacter</taxon>
    </lineage>
</organism>